<name>A0A6A6CKQ7_ZASCE</name>
<dbReference type="AlphaFoldDB" id="A0A6A6CKQ7"/>
<dbReference type="GO" id="GO:0016787">
    <property type="term" value="F:hydrolase activity"/>
    <property type="evidence" value="ECO:0007669"/>
    <property type="project" value="UniProtKB-KW"/>
</dbReference>
<organism evidence="3 4">
    <name type="scientific">Zasmidium cellare ATCC 36951</name>
    <dbReference type="NCBI Taxonomy" id="1080233"/>
    <lineage>
        <taxon>Eukaryota</taxon>
        <taxon>Fungi</taxon>
        <taxon>Dikarya</taxon>
        <taxon>Ascomycota</taxon>
        <taxon>Pezizomycotina</taxon>
        <taxon>Dothideomycetes</taxon>
        <taxon>Dothideomycetidae</taxon>
        <taxon>Mycosphaerellales</taxon>
        <taxon>Mycosphaerellaceae</taxon>
        <taxon>Zasmidium</taxon>
    </lineage>
</organism>
<dbReference type="Proteomes" id="UP000799537">
    <property type="component" value="Unassembled WGS sequence"/>
</dbReference>
<protein>
    <recommendedName>
        <fullName evidence="2">Serine hydrolase domain-containing protein</fullName>
    </recommendedName>
</protein>
<evidence type="ECO:0000313" key="4">
    <source>
        <dbReference type="Proteomes" id="UP000799537"/>
    </source>
</evidence>
<dbReference type="InterPro" id="IPR005645">
    <property type="entry name" value="FSH-like_dom"/>
</dbReference>
<dbReference type="EMBL" id="ML993592">
    <property type="protein sequence ID" value="KAF2167837.1"/>
    <property type="molecule type" value="Genomic_DNA"/>
</dbReference>
<keyword evidence="1" id="KW-0378">Hydrolase</keyword>
<reference evidence="3" key="1">
    <citation type="journal article" date="2020" name="Stud. Mycol.">
        <title>101 Dothideomycetes genomes: a test case for predicting lifestyles and emergence of pathogens.</title>
        <authorList>
            <person name="Haridas S."/>
            <person name="Albert R."/>
            <person name="Binder M."/>
            <person name="Bloem J."/>
            <person name="Labutti K."/>
            <person name="Salamov A."/>
            <person name="Andreopoulos B."/>
            <person name="Baker S."/>
            <person name="Barry K."/>
            <person name="Bills G."/>
            <person name="Bluhm B."/>
            <person name="Cannon C."/>
            <person name="Castanera R."/>
            <person name="Culley D."/>
            <person name="Daum C."/>
            <person name="Ezra D."/>
            <person name="Gonzalez J."/>
            <person name="Henrissat B."/>
            <person name="Kuo A."/>
            <person name="Liang C."/>
            <person name="Lipzen A."/>
            <person name="Lutzoni F."/>
            <person name="Magnuson J."/>
            <person name="Mondo S."/>
            <person name="Nolan M."/>
            <person name="Ohm R."/>
            <person name="Pangilinan J."/>
            <person name="Park H.-J."/>
            <person name="Ramirez L."/>
            <person name="Alfaro M."/>
            <person name="Sun H."/>
            <person name="Tritt A."/>
            <person name="Yoshinaga Y."/>
            <person name="Zwiers L.-H."/>
            <person name="Turgeon B."/>
            <person name="Goodwin S."/>
            <person name="Spatafora J."/>
            <person name="Crous P."/>
            <person name="Grigoriev I."/>
        </authorList>
    </citation>
    <scope>NUCLEOTIDE SEQUENCE</scope>
    <source>
        <strain evidence="3">ATCC 36951</strain>
    </source>
</reference>
<dbReference type="PANTHER" id="PTHR48070:SF4">
    <property type="entry name" value="ESTERASE ALNB"/>
    <property type="match status" value="1"/>
</dbReference>
<gene>
    <name evidence="3" type="ORF">M409DRAFT_53796</name>
</gene>
<dbReference type="PANTHER" id="PTHR48070">
    <property type="entry name" value="ESTERASE OVCA2"/>
    <property type="match status" value="1"/>
</dbReference>
<dbReference type="Gene3D" id="3.40.50.1820">
    <property type="entry name" value="alpha/beta hydrolase"/>
    <property type="match status" value="1"/>
</dbReference>
<dbReference type="InterPro" id="IPR050593">
    <property type="entry name" value="LovG"/>
</dbReference>
<dbReference type="OrthoDB" id="3631038at2759"/>
<sequence>MVKILCLHGYGTSARIMESQLQTIRSMADPEWEFVFVDGEVECKKAPGLGTFTSGPFLCYSDDFAPSNTRHSHDLITSMIEDEGPFDGVIGFSQGGSLTMSYLLEHAMAGLQPPFKWACIFSSVIAFSPDDDFRHDLLSDLTPKEKKTLSTYPDCDFSALRKPQRQLIETTAKAFATAKQGGFIAAHTNENFWLEDDLSQVPRAIHPSLTSAKIPIPTVHVTGKKDSKGMVELSKLMAGHCDERCRQVLTHAGGHDVSRQRDDAKKAIRAMEWAHRESAQQFW</sequence>
<evidence type="ECO:0000256" key="1">
    <source>
        <dbReference type="ARBA" id="ARBA00022801"/>
    </source>
</evidence>
<dbReference type="Pfam" id="PF03959">
    <property type="entry name" value="FSH1"/>
    <property type="match status" value="1"/>
</dbReference>
<keyword evidence="4" id="KW-1185">Reference proteome</keyword>
<feature type="domain" description="Serine hydrolase" evidence="2">
    <location>
        <begin position="2"/>
        <end position="264"/>
    </location>
</feature>
<accession>A0A6A6CKQ7</accession>
<evidence type="ECO:0000313" key="3">
    <source>
        <dbReference type="EMBL" id="KAF2167837.1"/>
    </source>
</evidence>
<dbReference type="GeneID" id="54565743"/>
<dbReference type="GO" id="GO:0005634">
    <property type="term" value="C:nucleus"/>
    <property type="evidence" value="ECO:0007669"/>
    <property type="project" value="TreeGrafter"/>
</dbReference>
<proteinExistence type="predicted"/>
<evidence type="ECO:0000259" key="2">
    <source>
        <dbReference type="Pfam" id="PF03959"/>
    </source>
</evidence>
<dbReference type="RefSeq" id="XP_033668726.1">
    <property type="nucleotide sequence ID" value="XM_033812471.1"/>
</dbReference>
<dbReference type="GO" id="GO:0019748">
    <property type="term" value="P:secondary metabolic process"/>
    <property type="evidence" value="ECO:0007669"/>
    <property type="project" value="TreeGrafter"/>
</dbReference>
<dbReference type="InterPro" id="IPR029058">
    <property type="entry name" value="AB_hydrolase_fold"/>
</dbReference>
<dbReference type="GO" id="GO:0005737">
    <property type="term" value="C:cytoplasm"/>
    <property type="evidence" value="ECO:0007669"/>
    <property type="project" value="TreeGrafter"/>
</dbReference>
<dbReference type="SUPFAM" id="SSF53474">
    <property type="entry name" value="alpha/beta-Hydrolases"/>
    <property type="match status" value="1"/>
</dbReference>